<proteinExistence type="predicted"/>
<keyword evidence="1" id="KW-0597">Phosphoprotein</keyword>
<dbReference type="AlphaFoldDB" id="A0A7C9IPA3"/>
<dbReference type="InterPro" id="IPR011006">
    <property type="entry name" value="CheY-like_superfamily"/>
</dbReference>
<dbReference type="CDD" id="cd00156">
    <property type="entry name" value="REC"/>
    <property type="match status" value="1"/>
</dbReference>
<accession>A0A7C9IPA3</accession>
<dbReference type="RefSeq" id="WP_160762646.1">
    <property type="nucleotide sequence ID" value="NZ_WUPT01000001.1"/>
</dbReference>
<dbReference type="Proteomes" id="UP000480350">
    <property type="component" value="Unassembled WGS sequence"/>
</dbReference>
<dbReference type="SUPFAM" id="SSF52172">
    <property type="entry name" value="CheY-like"/>
    <property type="match status" value="1"/>
</dbReference>
<dbReference type="InterPro" id="IPR001789">
    <property type="entry name" value="Sig_transdc_resp-reg_receiver"/>
</dbReference>
<sequence>MTDQIAQNSQEVRPSPLSTAAIRAVILDDNAVDRRRIQRLCREADIEISFTEVSTIAEFASKIDQAVYDLFFLDYRLVQGDGLIALEMLKRHPNQKRAASIMVAGEGQIQVAIDAMKAGCRDFLIKDMMGPDMMSRAVLGALSRSAAAPEEPQEPSALQVALARFAIGSGAEMRTILSSMLRHTRGLRHKAVSPDPILPEDLDRLEANSTRLWEFLEEFQSYLAGFNSEKRRLH</sequence>
<gene>
    <name evidence="3" type="ORF">GQ651_02575</name>
</gene>
<evidence type="ECO:0000256" key="1">
    <source>
        <dbReference type="PROSITE-ProRule" id="PRU00169"/>
    </source>
</evidence>
<dbReference type="Gene3D" id="3.40.50.2300">
    <property type="match status" value="1"/>
</dbReference>
<reference evidence="3 4" key="1">
    <citation type="submission" date="2019-12" db="EMBL/GenBank/DDBJ databases">
        <authorList>
            <person name="Lee S.D."/>
        </authorList>
    </citation>
    <scope>NUCLEOTIDE SEQUENCE [LARGE SCALE GENOMIC DNA]</scope>
    <source>
        <strain evidence="3 4">GH1-50</strain>
    </source>
</reference>
<feature type="domain" description="Response regulatory" evidence="2">
    <location>
        <begin position="23"/>
        <end position="141"/>
    </location>
</feature>
<organism evidence="3 4">
    <name type="scientific">Kangsaoukella pontilimi</name>
    <dbReference type="NCBI Taxonomy" id="2691042"/>
    <lineage>
        <taxon>Bacteria</taxon>
        <taxon>Pseudomonadati</taxon>
        <taxon>Pseudomonadota</taxon>
        <taxon>Alphaproteobacteria</taxon>
        <taxon>Rhodobacterales</taxon>
        <taxon>Paracoccaceae</taxon>
        <taxon>Kangsaoukella</taxon>
    </lineage>
</organism>
<dbReference type="GO" id="GO:0000160">
    <property type="term" value="P:phosphorelay signal transduction system"/>
    <property type="evidence" value="ECO:0007669"/>
    <property type="project" value="InterPro"/>
</dbReference>
<dbReference type="EMBL" id="WUPT01000001">
    <property type="protein sequence ID" value="MXQ06723.1"/>
    <property type="molecule type" value="Genomic_DNA"/>
</dbReference>
<dbReference type="PROSITE" id="PS50110">
    <property type="entry name" value="RESPONSE_REGULATORY"/>
    <property type="match status" value="1"/>
</dbReference>
<protein>
    <submittedName>
        <fullName evidence="3">Response regulator</fullName>
    </submittedName>
</protein>
<dbReference type="Pfam" id="PF00072">
    <property type="entry name" value="Response_reg"/>
    <property type="match status" value="1"/>
</dbReference>
<name>A0A7C9IPA3_9RHOB</name>
<feature type="modified residue" description="4-aspartylphosphate" evidence="1">
    <location>
        <position position="74"/>
    </location>
</feature>
<evidence type="ECO:0000313" key="3">
    <source>
        <dbReference type="EMBL" id="MXQ06723.1"/>
    </source>
</evidence>
<dbReference type="SMART" id="SM00448">
    <property type="entry name" value="REC"/>
    <property type="match status" value="1"/>
</dbReference>
<comment type="caution">
    <text evidence="3">The sequence shown here is derived from an EMBL/GenBank/DDBJ whole genome shotgun (WGS) entry which is preliminary data.</text>
</comment>
<keyword evidence="4" id="KW-1185">Reference proteome</keyword>
<evidence type="ECO:0000259" key="2">
    <source>
        <dbReference type="PROSITE" id="PS50110"/>
    </source>
</evidence>
<evidence type="ECO:0000313" key="4">
    <source>
        <dbReference type="Proteomes" id="UP000480350"/>
    </source>
</evidence>
<reference evidence="3 4" key="2">
    <citation type="submission" date="2020-03" db="EMBL/GenBank/DDBJ databases">
        <title>Kangsaoukella pontilimi gen. nov., sp. nov., a new member of the family Rhodobacteraceae isolated from a tidal mudflat.</title>
        <authorList>
            <person name="Kim I.S."/>
        </authorList>
    </citation>
    <scope>NUCLEOTIDE SEQUENCE [LARGE SCALE GENOMIC DNA]</scope>
    <source>
        <strain evidence="3 4">GH1-50</strain>
    </source>
</reference>